<sequence length="149" mass="16252">MSPHAPAAFINLPVSDLGASEPFYTALGFKKNPTWSSDDTTCMVLSPTIAVMLMQHPRFKSFMPPTKTLISGRSDTECLFCITVPQREDVDRMVLEAEEKGGKKDPTTLPEMPGGYGRSVEDPDGHVWELAFMEGLGEGIPLECKKGGC</sequence>
<evidence type="ECO:0000313" key="3">
    <source>
        <dbReference type="EMBL" id="PSN69056.1"/>
    </source>
</evidence>
<dbReference type="Gene3D" id="3.10.180.10">
    <property type="entry name" value="2,3-Dihydroxybiphenyl 1,2-Dioxygenase, domain 1"/>
    <property type="match status" value="1"/>
</dbReference>
<reference evidence="3 4" key="1">
    <citation type="journal article" date="2018" name="Front. Microbiol.">
        <title>Genome-Wide Analysis of Corynespora cassiicola Leaf Fall Disease Putative Effectors.</title>
        <authorList>
            <person name="Lopez D."/>
            <person name="Ribeiro S."/>
            <person name="Label P."/>
            <person name="Fumanal B."/>
            <person name="Venisse J.S."/>
            <person name="Kohler A."/>
            <person name="de Oliveira R.R."/>
            <person name="Labutti K."/>
            <person name="Lipzen A."/>
            <person name="Lail K."/>
            <person name="Bauer D."/>
            <person name="Ohm R.A."/>
            <person name="Barry K.W."/>
            <person name="Spatafora J."/>
            <person name="Grigoriev I.V."/>
            <person name="Martin F.M."/>
            <person name="Pujade-Renaud V."/>
        </authorList>
    </citation>
    <scope>NUCLEOTIDE SEQUENCE [LARGE SCALE GENOMIC DNA]</scope>
    <source>
        <strain evidence="3 4">Philippines</strain>
    </source>
</reference>
<evidence type="ECO:0000256" key="1">
    <source>
        <dbReference type="SAM" id="MobiDB-lite"/>
    </source>
</evidence>
<gene>
    <name evidence="3" type="ORF">BS50DRAFT_572242</name>
</gene>
<keyword evidence="3" id="KW-0223">Dioxygenase</keyword>
<keyword evidence="3" id="KW-0560">Oxidoreductase</keyword>
<dbReference type="InterPro" id="IPR029068">
    <property type="entry name" value="Glyas_Bleomycin-R_OHBP_Dase"/>
</dbReference>
<accession>A0A2T2NUU0</accession>
<dbReference type="Pfam" id="PF00903">
    <property type="entry name" value="Glyoxalase"/>
    <property type="match status" value="1"/>
</dbReference>
<protein>
    <submittedName>
        <fullName evidence="3">Glyoxalase/bleomycin resistance protein/dioxygenase</fullName>
    </submittedName>
</protein>
<feature type="region of interest" description="Disordered" evidence="1">
    <location>
        <begin position="98"/>
        <end position="120"/>
    </location>
</feature>
<dbReference type="PANTHER" id="PTHR36503:SF2">
    <property type="entry name" value="BLR2408 PROTEIN"/>
    <property type="match status" value="1"/>
</dbReference>
<proteinExistence type="predicted"/>
<dbReference type="EMBL" id="KZ678133">
    <property type="protein sequence ID" value="PSN69056.1"/>
    <property type="molecule type" value="Genomic_DNA"/>
</dbReference>
<dbReference type="Proteomes" id="UP000240883">
    <property type="component" value="Unassembled WGS sequence"/>
</dbReference>
<dbReference type="OrthoDB" id="4181370at2759"/>
<dbReference type="PANTHER" id="PTHR36503">
    <property type="entry name" value="BLR2520 PROTEIN"/>
    <property type="match status" value="1"/>
</dbReference>
<dbReference type="InterPro" id="IPR004360">
    <property type="entry name" value="Glyas_Fos-R_dOase_dom"/>
</dbReference>
<name>A0A2T2NUU0_CORCC</name>
<dbReference type="PROSITE" id="PS51819">
    <property type="entry name" value="VOC"/>
    <property type="match status" value="1"/>
</dbReference>
<dbReference type="GO" id="GO:0051213">
    <property type="term" value="F:dioxygenase activity"/>
    <property type="evidence" value="ECO:0007669"/>
    <property type="project" value="UniProtKB-KW"/>
</dbReference>
<keyword evidence="4" id="KW-1185">Reference proteome</keyword>
<dbReference type="AlphaFoldDB" id="A0A2T2NUU0"/>
<feature type="domain" description="VOC" evidence="2">
    <location>
        <begin position="6"/>
        <end position="133"/>
    </location>
</feature>
<evidence type="ECO:0000313" key="4">
    <source>
        <dbReference type="Proteomes" id="UP000240883"/>
    </source>
</evidence>
<evidence type="ECO:0000259" key="2">
    <source>
        <dbReference type="PROSITE" id="PS51819"/>
    </source>
</evidence>
<organism evidence="3 4">
    <name type="scientific">Corynespora cassiicola Philippines</name>
    <dbReference type="NCBI Taxonomy" id="1448308"/>
    <lineage>
        <taxon>Eukaryota</taxon>
        <taxon>Fungi</taxon>
        <taxon>Dikarya</taxon>
        <taxon>Ascomycota</taxon>
        <taxon>Pezizomycotina</taxon>
        <taxon>Dothideomycetes</taxon>
        <taxon>Pleosporomycetidae</taxon>
        <taxon>Pleosporales</taxon>
        <taxon>Corynesporascaceae</taxon>
        <taxon>Corynespora</taxon>
    </lineage>
</organism>
<dbReference type="InterPro" id="IPR037523">
    <property type="entry name" value="VOC_core"/>
</dbReference>
<dbReference type="SUPFAM" id="SSF54593">
    <property type="entry name" value="Glyoxalase/Bleomycin resistance protein/Dihydroxybiphenyl dioxygenase"/>
    <property type="match status" value="1"/>
</dbReference>